<dbReference type="PANTHER" id="PTHR47981">
    <property type="entry name" value="RAB FAMILY"/>
    <property type="match status" value="1"/>
</dbReference>
<dbReference type="NCBIfam" id="TIGR00231">
    <property type="entry name" value="small_GTP"/>
    <property type="match status" value="1"/>
</dbReference>
<evidence type="ECO:0000256" key="1">
    <source>
        <dbReference type="ARBA" id="ARBA00006270"/>
    </source>
</evidence>
<keyword evidence="8" id="KW-1185">Reference proteome</keyword>
<dbReference type="SMART" id="SM00173">
    <property type="entry name" value="RAS"/>
    <property type="match status" value="1"/>
</dbReference>
<dbReference type="Proteomes" id="UP001307889">
    <property type="component" value="Chromosome 10"/>
</dbReference>
<evidence type="ECO:0000256" key="2">
    <source>
        <dbReference type="ARBA" id="ARBA00022741"/>
    </source>
</evidence>
<organism evidence="7 8">
    <name type="scientific">Nesidiocoris tenuis</name>
    <dbReference type="NCBI Taxonomy" id="355587"/>
    <lineage>
        <taxon>Eukaryota</taxon>
        <taxon>Metazoa</taxon>
        <taxon>Ecdysozoa</taxon>
        <taxon>Arthropoda</taxon>
        <taxon>Hexapoda</taxon>
        <taxon>Insecta</taxon>
        <taxon>Pterygota</taxon>
        <taxon>Neoptera</taxon>
        <taxon>Paraneoptera</taxon>
        <taxon>Hemiptera</taxon>
        <taxon>Heteroptera</taxon>
        <taxon>Panheteroptera</taxon>
        <taxon>Cimicomorpha</taxon>
        <taxon>Miridae</taxon>
        <taxon>Dicyphina</taxon>
        <taxon>Nesidiocoris</taxon>
    </lineage>
</organism>
<dbReference type="SUPFAM" id="SSF52540">
    <property type="entry name" value="P-loop containing nucleoside triphosphate hydrolases"/>
    <property type="match status" value="1"/>
</dbReference>
<evidence type="ECO:0000256" key="3">
    <source>
        <dbReference type="ARBA" id="ARBA00023134"/>
    </source>
</evidence>
<dbReference type="InterPro" id="IPR005225">
    <property type="entry name" value="Small_GTP-bd"/>
</dbReference>
<protein>
    <recommendedName>
        <fullName evidence="6">Ras-related protein Rab</fullName>
    </recommendedName>
</protein>
<dbReference type="InterPro" id="IPR001806">
    <property type="entry name" value="Small_GTPase"/>
</dbReference>
<keyword evidence="4 6" id="KW-0449">Lipoprotein</keyword>
<dbReference type="PRINTS" id="PR00449">
    <property type="entry name" value="RASTRNSFRMNG"/>
</dbReference>
<accession>A0ABN7B7T8</accession>
<dbReference type="Gene3D" id="3.40.50.300">
    <property type="entry name" value="P-loop containing nucleotide triphosphate hydrolases"/>
    <property type="match status" value="1"/>
</dbReference>
<dbReference type="CDD" id="cd04107">
    <property type="entry name" value="Rab32_Rab38"/>
    <property type="match status" value="1"/>
</dbReference>
<evidence type="ECO:0000256" key="5">
    <source>
        <dbReference type="ARBA" id="ARBA00023289"/>
    </source>
</evidence>
<keyword evidence="2 6" id="KW-0547">Nucleotide-binding</keyword>
<keyword evidence="5 6" id="KW-0636">Prenylation</keyword>
<reference evidence="7 8" key="1">
    <citation type="submission" date="2023-09" db="EMBL/GenBank/DDBJ databases">
        <title>Nesidiocoris tenuis whole genome shotgun sequence.</title>
        <authorList>
            <person name="Shibata T."/>
            <person name="Shimoda M."/>
            <person name="Kobayashi T."/>
            <person name="Uehara T."/>
        </authorList>
    </citation>
    <scope>NUCLEOTIDE SEQUENCE [LARGE SCALE GENOMIC DNA]</scope>
    <source>
        <strain evidence="7 8">Japan</strain>
    </source>
</reference>
<dbReference type="InterPro" id="IPR027417">
    <property type="entry name" value="P-loop_NTPase"/>
</dbReference>
<sequence>MMDSRYNGDRYNGSPAKQQERRDLVFKFLVIGDYGVGKTSIVRRYTEGKFSSNYKLTVGADFCVRSLMWDAKTRVSLQLWDIAGHERFSYMTRVYYKYAIGCAVVFDVTRYSSFNSVNRWVTDLNDKVILDDGRPIPTVLFANKSDIGDSCVSDEAINKLCKELGILCWFKTSAKSDTNIEEGLSRLVQEAINLTKSDEHSPLEKADSLVLTEQPLEKEKCC</sequence>
<keyword evidence="6" id="KW-0472">Membrane</keyword>
<comment type="similarity">
    <text evidence="1 6">Belongs to the small GTPase superfamily. Rab family.</text>
</comment>
<dbReference type="SMART" id="SM00176">
    <property type="entry name" value="RAN"/>
    <property type="match status" value="1"/>
</dbReference>
<comment type="subcellular location">
    <subcellularLocation>
        <location evidence="6">Membrane</location>
        <topology evidence="6">Lipid-anchor</topology>
    </subcellularLocation>
</comment>
<evidence type="ECO:0000256" key="4">
    <source>
        <dbReference type="ARBA" id="ARBA00023288"/>
    </source>
</evidence>
<gene>
    <name evidence="7" type="ORF">NTJ_12539</name>
</gene>
<evidence type="ECO:0000313" key="7">
    <source>
        <dbReference type="EMBL" id="BES99722.1"/>
    </source>
</evidence>
<dbReference type="PANTHER" id="PTHR47981:SF39">
    <property type="entry name" value="RAS-RELATED PROTEIN RAB"/>
    <property type="match status" value="1"/>
</dbReference>
<keyword evidence="3 6" id="KW-0342">GTP-binding</keyword>
<proteinExistence type="inferred from homology"/>
<dbReference type="PROSITE" id="PS51419">
    <property type="entry name" value="RAB"/>
    <property type="match status" value="1"/>
</dbReference>
<dbReference type="SMART" id="SM00174">
    <property type="entry name" value="RHO"/>
    <property type="match status" value="1"/>
</dbReference>
<dbReference type="PROSITE" id="PS51421">
    <property type="entry name" value="RAS"/>
    <property type="match status" value="1"/>
</dbReference>
<evidence type="ECO:0000313" key="8">
    <source>
        <dbReference type="Proteomes" id="UP001307889"/>
    </source>
</evidence>
<name>A0ABN7B7T8_9HEMI</name>
<dbReference type="Pfam" id="PF00071">
    <property type="entry name" value="Ras"/>
    <property type="match status" value="1"/>
</dbReference>
<comment type="function">
    <text evidence="6">The small GTPases Rab are key regulators in vesicle trafficking.</text>
</comment>
<dbReference type="SMART" id="SM00175">
    <property type="entry name" value="RAB"/>
    <property type="match status" value="1"/>
</dbReference>
<dbReference type="EMBL" id="AP028918">
    <property type="protein sequence ID" value="BES99722.1"/>
    <property type="molecule type" value="Genomic_DNA"/>
</dbReference>
<evidence type="ECO:0000256" key="6">
    <source>
        <dbReference type="RuleBase" id="RU367128"/>
    </source>
</evidence>
<dbReference type="InterPro" id="IPR030697">
    <property type="entry name" value="Rab29/Rab38/Rab32"/>
</dbReference>